<name>A0A518D4Z5_9BACT</name>
<accession>A0A518D4Z5</accession>
<reference evidence="2 3" key="1">
    <citation type="submission" date="2019-02" db="EMBL/GenBank/DDBJ databases">
        <title>Deep-cultivation of Planctomycetes and their phenomic and genomic characterization uncovers novel biology.</title>
        <authorList>
            <person name="Wiegand S."/>
            <person name="Jogler M."/>
            <person name="Boedeker C."/>
            <person name="Pinto D."/>
            <person name="Vollmers J."/>
            <person name="Rivas-Marin E."/>
            <person name="Kohn T."/>
            <person name="Peeters S.H."/>
            <person name="Heuer A."/>
            <person name="Rast P."/>
            <person name="Oberbeckmann S."/>
            <person name="Bunk B."/>
            <person name="Jeske O."/>
            <person name="Meyerdierks A."/>
            <person name="Storesund J.E."/>
            <person name="Kallscheuer N."/>
            <person name="Luecker S."/>
            <person name="Lage O.M."/>
            <person name="Pohl T."/>
            <person name="Merkel B.J."/>
            <person name="Hornburger P."/>
            <person name="Mueller R.-W."/>
            <person name="Bruemmer F."/>
            <person name="Labrenz M."/>
            <person name="Spormann A.M."/>
            <person name="Op den Camp H."/>
            <person name="Overmann J."/>
            <person name="Amann R."/>
            <person name="Jetten M.S.M."/>
            <person name="Mascher T."/>
            <person name="Medema M.H."/>
            <person name="Devos D.P."/>
            <person name="Kaster A.-K."/>
            <person name="Ovreas L."/>
            <person name="Rohde M."/>
            <person name="Galperin M.Y."/>
            <person name="Jogler C."/>
        </authorList>
    </citation>
    <scope>NUCLEOTIDE SEQUENCE [LARGE SCALE GENOMIC DNA]</scope>
    <source>
        <strain evidence="2 3">Pla163</strain>
    </source>
</reference>
<organism evidence="2 3">
    <name type="scientific">Rohdeia mirabilis</name>
    <dbReference type="NCBI Taxonomy" id="2528008"/>
    <lineage>
        <taxon>Bacteria</taxon>
        <taxon>Pseudomonadati</taxon>
        <taxon>Planctomycetota</taxon>
        <taxon>Planctomycetia</taxon>
        <taxon>Planctomycetia incertae sedis</taxon>
        <taxon>Rohdeia</taxon>
    </lineage>
</organism>
<protein>
    <submittedName>
        <fullName evidence="2">Uncharacterized protein</fullName>
    </submittedName>
</protein>
<evidence type="ECO:0000313" key="2">
    <source>
        <dbReference type="EMBL" id="QDU86547.1"/>
    </source>
</evidence>
<keyword evidence="3" id="KW-1185">Reference proteome</keyword>
<evidence type="ECO:0000313" key="3">
    <source>
        <dbReference type="Proteomes" id="UP000319342"/>
    </source>
</evidence>
<dbReference type="AlphaFoldDB" id="A0A518D4Z5"/>
<dbReference type="EMBL" id="CP036290">
    <property type="protein sequence ID" value="QDU86547.1"/>
    <property type="molecule type" value="Genomic_DNA"/>
</dbReference>
<evidence type="ECO:0000256" key="1">
    <source>
        <dbReference type="SAM" id="MobiDB-lite"/>
    </source>
</evidence>
<proteinExistence type="predicted"/>
<dbReference type="RefSeq" id="WP_145191992.1">
    <property type="nucleotide sequence ID" value="NZ_CP036290.1"/>
</dbReference>
<sequence>MNSGPIDPSRIQSTTGAADDAQRTSGPATSSDGALFRALLDQLAGSAEKLRQSEGSVTDAASLAGAVEDARSTLDDALSLQEQLLEAYRQRRAQGA</sequence>
<dbReference type="Proteomes" id="UP000319342">
    <property type="component" value="Chromosome"/>
</dbReference>
<gene>
    <name evidence="2" type="ORF">Pla163_36980</name>
</gene>
<feature type="region of interest" description="Disordered" evidence="1">
    <location>
        <begin position="1"/>
        <end position="31"/>
    </location>
</feature>